<evidence type="ECO:0000313" key="8">
    <source>
        <dbReference type="Proteomes" id="UP000308199"/>
    </source>
</evidence>
<sequence>MGVHPFTTYVLRKYYQATGWNEDNLFSNLTRSSDALLDFSVPKGLQLSISKAPNALFRTAYAMNALPSLNGSVGYMFSSCPLDLKNSGDVRFKDVVERFMVFGVPKKPEGKSEEWLAGRRVDTRDYLLSGLFYIPSGQLDAFYTTRWSATTQASIACILMPPTSPTPGANAPSSLNSSDAMLVSLQHDTGRWGTEYTLQTEPGGSMIGIRTLRNFGKAGYADDSGGAGGEGPSSLKRVDEEDAMEGGLKGRLSAGAELYLSTEKSAGGSPSPTSQMLVSAGIRFTTVPDSVLASNASTSYTQPPTTITATFTPITGHFSAAYAAKVSRDLALCSRFVFNINSYESEWCMGGEWWLRRKKPVCLDATLAPPELLPATPLALSESENAEPLTYKPTDEIQGVVKARLSTTSVIAVMWEGRIRNALVSCGVMSNLTNRSKPITAVGLELAYFSSE</sequence>
<dbReference type="Proteomes" id="UP000308199">
    <property type="component" value="Unassembled WGS sequence"/>
</dbReference>
<dbReference type="GO" id="GO:0070096">
    <property type="term" value="P:mitochondrial outer membrane translocase complex assembly"/>
    <property type="evidence" value="ECO:0007669"/>
    <property type="project" value="UniProtKB-UniRule"/>
</dbReference>
<keyword evidence="2 6" id="KW-0812">Transmembrane</keyword>
<accession>A0A4S4KXK0</accession>
<comment type="similarity">
    <text evidence="6">Belongs to the MDM10 family.</text>
</comment>
<keyword evidence="4 6" id="KW-0496">Mitochondrion</keyword>
<evidence type="ECO:0000256" key="5">
    <source>
        <dbReference type="ARBA" id="ARBA00023136"/>
    </source>
</evidence>
<dbReference type="GO" id="GO:0001401">
    <property type="term" value="C:SAM complex"/>
    <property type="evidence" value="ECO:0007669"/>
    <property type="project" value="TreeGrafter"/>
</dbReference>
<dbReference type="Pfam" id="PF12519">
    <property type="entry name" value="MDM10"/>
    <property type="match status" value="2"/>
</dbReference>
<keyword evidence="3 6" id="KW-1000">Mitochondrion outer membrane</keyword>
<comment type="subunit">
    <text evidence="6">Component of the ER-mitochondria encounter structure (ERMES) or MDM complex, composed of MMM1, MDM10, MDM12 and MDM34. Associates with the mitochondrial outer membrane sorting assembly machinery SAM(core) complex.</text>
</comment>
<keyword evidence="5 6" id="KW-0472">Membrane</keyword>
<dbReference type="AlphaFoldDB" id="A0A4S4KXK0"/>
<dbReference type="HAMAP" id="MF_03102">
    <property type="entry name" value="Mdm10"/>
    <property type="match status" value="1"/>
</dbReference>
<comment type="subcellular location">
    <subcellularLocation>
        <location evidence="6">Mitochondrion outer membrane</location>
        <topology evidence="6">Multi-pass membrane protein</topology>
    </subcellularLocation>
    <text evidence="6">The ERMES/MDM complex localizes to a few discrete foci (around 10 per single cell), that represent mitochondria-endoplasmic reticulum junctions. These foci are often found next to mtDNA nucleoids.</text>
</comment>
<dbReference type="GO" id="GO:0045040">
    <property type="term" value="P:protein insertion into mitochondrial outer membrane"/>
    <property type="evidence" value="ECO:0007669"/>
    <property type="project" value="UniProtKB-UniRule"/>
</dbReference>
<evidence type="ECO:0000256" key="6">
    <source>
        <dbReference type="HAMAP-Rule" id="MF_03102"/>
    </source>
</evidence>
<evidence type="ECO:0000256" key="2">
    <source>
        <dbReference type="ARBA" id="ARBA00022692"/>
    </source>
</evidence>
<dbReference type="PANTHER" id="PTHR28035:SF1">
    <property type="entry name" value="MITOCHONDRIAL DISTRIBUTION AND MORPHOLOGY PROTEIN 10"/>
    <property type="match status" value="1"/>
</dbReference>
<comment type="caution">
    <text evidence="7">The sequence shown here is derived from an EMBL/GenBank/DDBJ whole genome shotgun (WGS) entry which is preliminary data.</text>
</comment>
<dbReference type="GO" id="GO:0015914">
    <property type="term" value="P:phospholipid transport"/>
    <property type="evidence" value="ECO:0007669"/>
    <property type="project" value="TreeGrafter"/>
</dbReference>
<protein>
    <recommendedName>
        <fullName evidence="6">Mitochondrial distribution and morphology protein 10</fullName>
    </recommendedName>
    <alternativeName>
        <fullName evidence="6">Mitochondrial inheritance component MDM10</fullName>
    </alternativeName>
</protein>
<dbReference type="GO" id="GO:0032865">
    <property type="term" value="C:ERMES complex"/>
    <property type="evidence" value="ECO:0007669"/>
    <property type="project" value="UniProtKB-UniRule"/>
</dbReference>
<dbReference type="OrthoDB" id="2103793at2759"/>
<evidence type="ECO:0000256" key="1">
    <source>
        <dbReference type="ARBA" id="ARBA00022452"/>
    </source>
</evidence>
<keyword evidence="1 6" id="KW-1134">Transmembrane beta strand</keyword>
<evidence type="ECO:0000256" key="3">
    <source>
        <dbReference type="ARBA" id="ARBA00022787"/>
    </source>
</evidence>
<dbReference type="InterPro" id="IPR027539">
    <property type="entry name" value="Mdm10"/>
</dbReference>
<dbReference type="PANTHER" id="PTHR28035">
    <property type="entry name" value="MITOCHONDRIAL DISTRIBUTION AND MORPHOLOGY PROTEIN 10"/>
    <property type="match status" value="1"/>
</dbReference>
<organism evidence="7 8">
    <name type="scientific">Phellinidium pouzarii</name>
    <dbReference type="NCBI Taxonomy" id="167371"/>
    <lineage>
        <taxon>Eukaryota</taxon>
        <taxon>Fungi</taxon>
        <taxon>Dikarya</taxon>
        <taxon>Basidiomycota</taxon>
        <taxon>Agaricomycotina</taxon>
        <taxon>Agaricomycetes</taxon>
        <taxon>Hymenochaetales</taxon>
        <taxon>Hymenochaetaceae</taxon>
        <taxon>Phellinidium</taxon>
    </lineage>
</organism>
<evidence type="ECO:0000256" key="4">
    <source>
        <dbReference type="ARBA" id="ARBA00023128"/>
    </source>
</evidence>
<dbReference type="GO" id="GO:0051654">
    <property type="term" value="P:establishment of mitochondrion localization"/>
    <property type="evidence" value="ECO:0007669"/>
    <property type="project" value="TreeGrafter"/>
</dbReference>
<dbReference type="EMBL" id="SGPK01000438">
    <property type="protein sequence ID" value="THH03589.1"/>
    <property type="molecule type" value="Genomic_DNA"/>
</dbReference>
<name>A0A4S4KXK0_9AGAM</name>
<keyword evidence="8" id="KW-1185">Reference proteome</keyword>
<comment type="function">
    <text evidence="6">Component of the ERMES/MDM complex, which serves as a molecular tether to connect the endoplasmic reticulum and mitochondria. Components of this complex are involved in the control of mitochondrial shape and protein biogenesis and may function in phospholipid exchange. MDM10 is involved in the late assembly steps of the general translocase of the mitochondrial outer membrane (TOM complex). Functions in the TOM40-specific route of the assembly of outer membrane beta-barrel proteins, including the association of TOM40 with the receptor TOM22 and small TOM proteins. Can associate with the SAM(core) complex as well as the MDM12-MMM1 complex, both involved in late steps of the major beta-barrel assembly pathway, that is responsible for biogenesis of all outer membrane beta-barrel proteins. May act as a switch that shuttles between both complexes and channels precursor proteins into the TOM40-specific pathway. Plays a role in mitochondrial morphology and in the inheritance of mitochondria.</text>
</comment>
<reference evidence="7 8" key="1">
    <citation type="submission" date="2019-02" db="EMBL/GenBank/DDBJ databases">
        <title>Genome sequencing of the rare red list fungi Phellinidium pouzarii.</title>
        <authorList>
            <person name="Buettner E."/>
            <person name="Kellner H."/>
        </authorList>
    </citation>
    <scope>NUCLEOTIDE SEQUENCE [LARGE SCALE GENOMIC DNA]</scope>
    <source>
        <strain evidence="7 8">DSM 108285</strain>
    </source>
</reference>
<proteinExistence type="inferred from homology"/>
<comment type="domain">
    <text evidence="6">Lacks alpha-helical transmembrane segments, suggesting that it resides in the membrane via beta-sheet conformations similar to those predicted for other outer membrane proteins and porin.</text>
</comment>
<dbReference type="GO" id="GO:1990456">
    <property type="term" value="P:mitochondrion-endoplasmic reticulum membrane tethering"/>
    <property type="evidence" value="ECO:0007669"/>
    <property type="project" value="UniProtKB-UniRule"/>
</dbReference>
<gene>
    <name evidence="6" type="primary">MDM10</name>
    <name evidence="7" type="ORF">EW145_g6161</name>
</gene>
<evidence type="ECO:0000313" key="7">
    <source>
        <dbReference type="EMBL" id="THH03589.1"/>
    </source>
</evidence>